<proteinExistence type="predicted"/>
<dbReference type="STRING" id="391625.PPSIR1_14850"/>
<name>A6GJM6_9BACT</name>
<protein>
    <submittedName>
        <fullName evidence="2">Uncharacterized protein</fullName>
    </submittedName>
</protein>
<dbReference type="Proteomes" id="UP000005801">
    <property type="component" value="Unassembled WGS sequence"/>
</dbReference>
<gene>
    <name evidence="2" type="ORF">PPSIR1_14850</name>
</gene>
<feature type="compositionally biased region" description="Low complexity" evidence="1">
    <location>
        <begin position="184"/>
        <end position="195"/>
    </location>
</feature>
<keyword evidence="3" id="KW-1185">Reference proteome</keyword>
<feature type="region of interest" description="Disordered" evidence="1">
    <location>
        <begin position="174"/>
        <end position="220"/>
    </location>
</feature>
<dbReference type="AlphaFoldDB" id="A6GJM6"/>
<evidence type="ECO:0000313" key="3">
    <source>
        <dbReference type="Proteomes" id="UP000005801"/>
    </source>
</evidence>
<dbReference type="RefSeq" id="WP_006976912.1">
    <property type="nucleotide sequence ID" value="NZ_ABCS01000161.1"/>
</dbReference>
<accession>A6GJM6</accession>
<dbReference type="EMBL" id="ABCS01000161">
    <property type="protein sequence ID" value="EDM73936.1"/>
    <property type="molecule type" value="Genomic_DNA"/>
</dbReference>
<organism evidence="2 3">
    <name type="scientific">Plesiocystis pacifica SIR-1</name>
    <dbReference type="NCBI Taxonomy" id="391625"/>
    <lineage>
        <taxon>Bacteria</taxon>
        <taxon>Pseudomonadati</taxon>
        <taxon>Myxococcota</taxon>
        <taxon>Polyangia</taxon>
        <taxon>Nannocystales</taxon>
        <taxon>Nannocystaceae</taxon>
        <taxon>Plesiocystis</taxon>
    </lineage>
</organism>
<feature type="region of interest" description="Disordered" evidence="1">
    <location>
        <begin position="1"/>
        <end position="51"/>
    </location>
</feature>
<feature type="compositionally biased region" description="Pro residues" evidence="1">
    <location>
        <begin position="196"/>
        <end position="209"/>
    </location>
</feature>
<sequence length="304" mass="32906">MPGLEGAYQGSLRGDPLKILKPPPKKKAQVPQPAPKADATESDTGTEPGEEFAETGMYERRQLDADVLRALGLLVEDAFTGYTHGLQYEPEIGDQVLLASASKLVGTERATPHYFAAEIQGFEEGELVLDVLARLDTKGARHQDSPGCWVSVGDKLVVHPLCVLRVIKIPAKAGADDKQEEPSATPEPARAESTPPASPTSPASPPLKAEPPAMLVPKNRRKRYRVMPGGQIELRPEKMATLPRDAMLRVSRDDVEMRIIEVDGTRAVISLEGVAGEVNVALLVPKGDRERALCSWKFDLAKVA</sequence>
<comment type="caution">
    <text evidence="2">The sequence shown here is derived from an EMBL/GenBank/DDBJ whole genome shotgun (WGS) entry which is preliminary data.</text>
</comment>
<evidence type="ECO:0000256" key="1">
    <source>
        <dbReference type="SAM" id="MobiDB-lite"/>
    </source>
</evidence>
<reference evidence="2 3" key="1">
    <citation type="submission" date="2007-06" db="EMBL/GenBank/DDBJ databases">
        <authorList>
            <person name="Shimkets L."/>
            <person name="Ferriera S."/>
            <person name="Johnson J."/>
            <person name="Kravitz S."/>
            <person name="Beeson K."/>
            <person name="Sutton G."/>
            <person name="Rogers Y.-H."/>
            <person name="Friedman R."/>
            <person name="Frazier M."/>
            <person name="Venter J.C."/>
        </authorList>
    </citation>
    <scope>NUCLEOTIDE SEQUENCE [LARGE SCALE GENOMIC DNA]</scope>
    <source>
        <strain evidence="2 3">SIR-1</strain>
    </source>
</reference>
<evidence type="ECO:0000313" key="2">
    <source>
        <dbReference type="EMBL" id="EDM73936.1"/>
    </source>
</evidence>